<evidence type="ECO:0000259" key="5">
    <source>
        <dbReference type="Pfam" id="PF01609"/>
    </source>
</evidence>
<dbReference type="GO" id="GO:0003677">
    <property type="term" value="F:DNA binding"/>
    <property type="evidence" value="ECO:0007669"/>
    <property type="project" value="UniProtKB-KW"/>
</dbReference>
<evidence type="ECO:0000256" key="4">
    <source>
        <dbReference type="ARBA" id="ARBA00023172"/>
    </source>
</evidence>
<dbReference type="Proteomes" id="UP000214646">
    <property type="component" value="Unassembled WGS sequence"/>
</dbReference>
<keyword evidence="3" id="KW-0238">DNA-binding</keyword>
<evidence type="ECO:0000256" key="3">
    <source>
        <dbReference type="ARBA" id="ARBA00023125"/>
    </source>
</evidence>
<proteinExistence type="inferred from homology"/>
<sequence length="432" mass="46684">MQISVANLASTLQTLFTATADRLARETQFVQRVWTITGGSFAQAVVFGWAHNPAATVDELAAALGVHPQSVHDRFNERGRAFLESLLAHAIDRALAATPILPRLLTTFTGAYAEDGTTVALPPDAADRRPGTTGNGPEVGAAAVKIFTRWERTTGAIDRLILSAGKPSDHPSARAIPDPPSGALVRADLGLFDTDRLTAWNAAGIAWISRVPTGITVTYDGRTQSLHTFLSGSSEDARDLAIELGANAVPCRLVVRRCPPAVVAQRLARVIETARRKQRAVSPAQRVMCEWTVHATDIPARVLNPVEVWMVSRARWQIELLFKGWKSVGGLAASKGTTGDRVECEILAKLIGQIVCQWGMLLRGGPLTGVNQTAARKQVQHHAMASRIAIAAAGDQLNLVITNLKKFMDRMGVPKRRRASTLKLLSRKHLTP</sequence>
<reference evidence="7" key="1">
    <citation type="submission" date="2017-06" db="EMBL/GenBank/DDBJ databases">
        <title>Genome analysis of Fimbriiglobus ruber SP5, the first member of the order Planctomycetales with confirmed chitinolytic capability.</title>
        <authorList>
            <person name="Ravin N.V."/>
            <person name="Rakitin A.L."/>
            <person name="Ivanova A.A."/>
            <person name="Beletsky A.V."/>
            <person name="Kulichevskaya I.S."/>
            <person name="Mardanov A.V."/>
            <person name="Dedysh S.N."/>
        </authorList>
    </citation>
    <scope>NUCLEOTIDE SEQUENCE [LARGE SCALE GENOMIC DNA]</scope>
    <source>
        <strain evidence="7">SP5</strain>
    </source>
</reference>
<dbReference type="SUPFAM" id="SSF53098">
    <property type="entry name" value="Ribonuclease H-like"/>
    <property type="match status" value="1"/>
</dbReference>
<keyword evidence="2" id="KW-0815">Transposition</keyword>
<dbReference type="InterPro" id="IPR047952">
    <property type="entry name" value="Transpos_IS4"/>
</dbReference>
<evidence type="ECO:0000256" key="1">
    <source>
        <dbReference type="ARBA" id="ARBA00010075"/>
    </source>
</evidence>
<dbReference type="EMBL" id="NIDE01000003">
    <property type="protein sequence ID" value="OWK44481.1"/>
    <property type="molecule type" value="Genomic_DNA"/>
</dbReference>
<keyword evidence="7" id="KW-1185">Reference proteome</keyword>
<accession>A0A225DT28</accession>
<dbReference type="GO" id="GO:0004803">
    <property type="term" value="F:transposase activity"/>
    <property type="evidence" value="ECO:0007669"/>
    <property type="project" value="InterPro"/>
</dbReference>
<evidence type="ECO:0000256" key="2">
    <source>
        <dbReference type="ARBA" id="ARBA00022578"/>
    </source>
</evidence>
<dbReference type="InterPro" id="IPR002559">
    <property type="entry name" value="Transposase_11"/>
</dbReference>
<protein>
    <submittedName>
        <fullName evidence="6">Transposase</fullName>
    </submittedName>
</protein>
<gene>
    <name evidence="6" type="ORF">FRUB_02413</name>
</gene>
<dbReference type="GO" id="GO:0006313">
    <property type="term" value="P:DNA transposition"/>
    <property type="evidence" value="ECO:0007669"/>
    <property type="project" value="InterPro"/>
</dbReference>
<dbReference type="InterPro" id="IPR012337">
    <property type="entry name" value="RNaseH-like_sf"/>
</dbReference>
<evidence type="ECO:0000313" key="7">
    <source>
        <dbReference type="Proteomes" id="UP000214646"/>
    </source>
</evidence>
<dbReference type="NCBIfam" id="NF033592">
    <property type="entry name" value="transpos_IS4_1"/>
    <property type="match status" value="1"/>
</dbReference>
<dbReference type="PANTHER" id="PTHR33258:SF1">
    <property type="entry name" value="TRANSPOSASE INSL FOR INSERTION SEQUENCE ELEMENT IS186A-RELATED"/>
    <property type="match status" value="1"/>
</dbReference>
<feature type="domain" description="Transposase IS4-like" evidence="5">
    <location>
        <begin position="115"/>
        <end position="351"/>
    </location>
</feature>
<organism evidence="6 7">
    <name type="scientific">Fimbriiglobus ruber</name>
    <dbReference type="NCBI Taxonomy" id="1908690"/>
    <lineage>
        <taxon>Bacteria</taxon>
        <taxon>Pseudomonadati</taxon>
        <taxon>Planctomycetota</taxon>
        <taxon>Planctomycetia</taxon>
        <taxon>Gemmatales</taxon>
        <taxon>Gemmataceae</taxon>
        <taxon>Fimbriiglobus</taxon>
    </lineage>
</organism>
<dbReference type="PANTHER" id="PTHR33258">
    <property type="entry name" value="TRANSPOSASE INSL FOR INSERTION SEQUENCE ELEMENT IS186A-RELATED"/>
    <property type="match status" value="1"/>
</dbReference>
<dbReference type="AlphaFoldDB" id="A0A225DT28"/>
<dbReference type="Pfam" id="PF01609">
    <property type="entry name" value="DDE_Tnp_1"/>
    <property type="match status" value="1"/>
</dbReference>
<dbReference type="OrthoDB" id="258760at2"/>
<name>A0A225DT28_9BACT</name>
<keyword evidence="4" id="KW-0233">DNA recombination</keyword>
<evidence type="ECO:0000313" key="6">
    <source>
        <dbReference type="EMBL" id="OWK44481.1"/>
    </source>
</evidence>
<comment type="similarity">
    <text evidence="1">Belongs to the transposase 11 family.</text>
</comment>
<comment type="caution">
    <text evidence="6">The sequence shown here is derived from an EMBL/GenBank/DDBJ whole genome shotgun (WGS) entry which is preliminary data.</text>
</comment>
<dbReference type="RefSeq" id="WP_088253744.1">
    <property type="nucleotide sequence ID" value="NZ_NIDE01000003.1"/>
</dbReference>